<evidence type="ECO:0000256" key="1">
    <source>
        <dbReference type="ARBA" id="ARBA00001452"/>
    </source>
</evidence>
<dbReference type="Proteomes" id="UP001595075">
    <property type="component" value="Unassembled WGS sequence"/>
</dbReference>
<feature type="region of interest" description="Disordered" evidence="8">
    <location>
        <begin position="394"/>
        <end position="451"/>
    </location>
</feature>
<evidence type="ECO:0000256" key="3">
    <source>
        <dbReference type="ARBA" id="ARBA00012350"/>
    </source>
</evidence>
<evidence type="ECO:0000313" key="11">
    <source>
        <dbReference type="Proteomes" id="UP001595075"/>
    </source>
</evidence>
<keyword evidence="4 9" id="KW-0732">Signal</keyword>
<reference evidence="10 11" key="1">
    <citation type="journal article" date="2024" name="Commun. Biol.">
        <title>Comparative genomic analysis of thermophilic fungi reveals convergent evolutionary adaptations and gene losses.</title>
        <authorList>
            <person name="Steindorff A.S."/>
            <person name="Aguilar-Pontes M.V."/>
            <person name="Robinson A.J."/>
            <person name="Andreopoulos B."/>
            <person name="LaButti K."/>
            <person name="Kuo A."/>
            <person name="Mondo S."/>
            <person name="Riley R."/>
            <person name="Otillar R."/>
            <person name="Haridas S."/>
            <person name="Lipzen A."/>
            <person name="Grimwood J."/>
            <person name="Schmutz J."/>
            <person name="Clum A."/>
            <person name="Reid I.D."/>
            <person name="Moisan M.C."/>
            <person name="Butler G."/>
            <person name="Nguyen T.T.M."/>
            <person name="Dewar K."/>
            <person name="Conant G."/>
            <person name="Drula E."/>
            <person name="Henrissat B."/>
            <person name="Hansel C."/>
            <person name="Singer S."/>
            <person name="Hutchinson M.I."/>
            <person name="de Vries R.P."/>
            <person name="Natvig D.O."/>
            <person name="Powell A.J."/>
            <person name="Tsang A."/>
            <person name="Grigoriev I.V."/>
        </authorList>
    </citation>
    <scope>NUCLEOTIDE SEQUENCE [LARGE SCALE GENOMIC DNA]</scope>
    <source>
        <strain evidence="10 11">CBS 494.80</strain>
    </source>
</reference>
<dbReference type="InterPro" id="IPR008928">
    <property type="entry name" value="6-hairpin_glycosidase_sf"/>
</dbReference>
<name>A0ABR4CIA1_9HELO</name>
<comment type="caution">
    <text evidence="10">The sequence shown here is derived from an EMBL/GenBank/DDBJ whole genome shotgun (WGS) entry which is preliminary data.</text>
</comment>
<evidence type="ECO:0000256" key="9">
    <source>
        <dbReference type="SAM" id="SignalP"/>
    </source>
</evidence>
<accession>A0ABR4CIA1</accession>
<evidence type="ECO:0000256" key="5">
    <source>
        <dbReference type="ARBA" id="ARBA00022801"/>
    </source>
</evidence>
<keyword evidence="7" id="KW-0326">Glycosidase</keyword>
<dbReference type="Pfam" id="PF03663">
    <property type="entry name" value="Glyco_hydro_76"/>
    <property type="match status" value="1"/>
</dbReference>
<dbReference type="InterPro" id="IPR005198">
    <property type="entry name" value="Glyco_hydro_76"/>
</dbReference>
<evidence type="ECO:0000256" key="6">
    <source>
        <dbReference type="ARBA" id="ARBA00023180"/>
    </source>
</evidence>
<comment type="catalytic activity">
    <reaction evidence="1">
        <text>Random hydrolysis of (1-&gt;6)-alpha-D-mannosidic linkages in unbranched (1-&gt;6)-mannans.</text>
        <dbReference type="EC" id="3.2.1.101"/>
    </reaction>
</comment>
<feature type="signal peptide" evidence="9">
    <location>
        <begin position="1"/>
        <end position="18"/>
    </location>
</feature>
<comment type="similarity">
    <text evidence="2">Belongs to the glycosyl hydrolase 76 family.</text>
</comment>
<dbReference type="PANTHER" id="PTHR12145:SF41">
    <property type="entry name" value="MANNAN ENDO-1,6-ALPHA-MANNOSIDASE"/>
    <property type="match status" value="1"/>
</dbReference>
<dbReference type="PANTHER" id="PTHR12145">
    <property type="entry name" value="MANNAN ENDO-1,6-ALPHA-MANNOSIDASE DCW1"/>
    <property type="match status" value="1"/>
</dbReference>
<dbReference type="EMBL" id="JAZHXI010000007">
    <property type="protein sequence ID" value="KAL2069684.1"/>
    <property type="molecule type" value="Genomic_DNA"/>
</dbReference>
<feature type="compositionally biased region" description="Gly residues" evidence="8">
    <location>
        <begin position="399"/>
        <end position="420"/>
    </location>
</feature>
<proteinExistence type="inferred from homology"/>
<dbReference type="EC" id="3.2.1.101" evidence="3"/>
<keyword evidence="6" id="KW-0325">Glycoprotein</keyword>
<dbReference type="InterPro" id="IPR014480">
    <property type="entry name" value="Mannan-1_6-alpha_mannosidase"/>
</dbReference>
<dbReference type="Gene3D" id="1.50.10.20">
    <property type="match status" value="1"/>
</dbReference>
<keyword evidence="11" id="KW-1185">Reference proteome</keyword>
<protein>
    <recommendedName>
        <fullName evidence="3">mannan endo-1,6-alpha-mannosidase</fullName>
        <ecNumber evidence="3">3.2.1.101</ecNumber>
    </recommendedName>
</protein>
<evidence type="ECO:0000256" key="4">
    <source>
        <dbReference type="ARBA" id="ARBA00022729"/>
    </source>
</evidence>
<feature type="compositionally biased region" description="Low complexity" evidence="8">
    <location>
        <begin position="421"/>
        <end position="438"/>
    </location>
</feature>
<organism evidence="10 11">
    <name type="scientific">Oculimacula yallundae</name>
    <dbReference type="NCBI Taxonomy" id="86028"/>
    <lineage>
        <taxon>Eukaryota</taxon>
        <taxon>Fungi</taxon>
        <taxon>Dikarya</taxon>
        <taxon>Ascomycota</taxon>
        <taxon>Pezizomycotina</taxon>
        <taxon>Leotiomycetes</taxon>
        <taxon>Helotiales</taxon>
        <taxon>Ploettnerulaceae</taxon>
        <taxon>Oculimacula</taxon>
    </lineage>
</organism>
<evidence type="ECO:0000256" key="8">
    <source>
        <dbReference type="SAM" id="MobiDB-lite"/>
    </source>
</evidence>
<keyword evidence="5" id="KW-0378">Hydrolase</keyword>
<evidence type="ECO:0000256" key="7">
    <source>
        <dbReference type="ARBA" id="ARBA00023295"/>
    </source>
</evidence>
<sequence>MRFHTLLWRALLVQSAAAITVDTTSVASLKSAARTTAQELLTFYHGNEPGQTPGLLPPPHYWWETGGMFMTLIDYWRYTGDTTHNALVSEGMLFQTGPNKDYMPPNQTKAEGNDDQGFWAMAAMLAAETNFPNPPPDQPQWLALAQAVFNELAGRWDETTCNGGLRWQIFPFNNGFNYKNSIANGCFFNIAARLARYTGNQTYADWAVKVWDWEASIGLIDGEFNVFDGAQDLTNCTTIDKLQWSYNAGIYLHGAANLYNFTEGSTLWGDRVSGLLKRSTTVFFQNNVMIEQACEAGKNCNIDQSSFKAFFSSWLASTSILAPFSASQIGPLLAATAKSAGLQCSGGASGTICGFMWTTGAAYDGTTGVGQQMSALGAIQSAMVQVPRKVIVSPVATPGTGGKPSTGPGSGNGSGSGAGKANGNPNANPPSDSGDSDALPNFAPVTNTTGGTSVGDASAGLAKIGAGVQAEIKTTTRDTVAASFMTARRGVVGQALLGGGYSILKKIRKLTTFTHPFKAARLSPLPHNLYPKNIYKNRSSLYQGIFTLMISKGVNGQRH</sequence>
<evidence type="ECO:0000313" key="10">
    <source>
        <dbReference type="EMBL" id="KAL2069684.1"/>
    </source>
</evidence>
<evidence type="ECO:0000256" key="2">
    <source>
        <dbReference type="ARBA" id="ARBA00009699"/>
    </source>
</evidence>
<dbReference type="SUPFAM" id="SSF48208">
    <property type="entry name" value="Six-hairpin glycosidases"/>
    <property type="match status" value="1"/>
</dbReference>
<gene>
    <name evidence="10" type="ORF">VTL71DRAFT_14363</name>
</gene>
<feature type="chain" id="PRO_5046774290" description="mannan endo-1,6-alpha-mannosidase" evidence="9">
    <location>
        <begin position="19"/>
        <end position="559"/>
    </location>
</feature>